<proteinExistence type="predicted"/>
<keyword evidence="1" id="KW-0812">Transmembrane</keyword>
<evidence type="ECO:0000313" key="2">
    <source>
        <dbReference type="EMBL" id="MCL6421830.1"/>
    </source>
</evidence>
<feature type="transmembrane region" description="Helical" evidence="1">
    <location>
        <begin position="96"/>
        <end position="117"/>
    </location>
</feature>
<comment type="caution">
    <text evidence="2">The sequence shown here is derived from an EMBL/GenBank/DDBJ whole genome shotgun (WGS) entry which is preliminary data.</text>
</comment>
<keyword evidence="1" id="KW-0472">Membrane</keyword>
<protein>
    <submittedName>
        <fullName evidence="2">DUF3180 domain-containing protein</fullName>
    </submittedName>
</protein>
<dbReference type="EMBL" id="JAKNCJ010000001">
    <property type="protein sequence ID" value="MCL6421830.1"/>
    <property type="molecule type" value="Genomic_DNA"/>
</dbReference>
<dbReference type="InterPro" id="IPR021517">
    <property type="entry name" value="DUF3180"/>
</dbReference>
<feature type="transmembrane region" description="Helical" evidence="1">
    <location>
        <begin position="123"/>
        <end position="147"/>
    </location>
</feature>
<sequence>MRPLSIPTLLLLALIATGFGASLAAFLASRGGTVPITGPFTGLVMLVLAAVLLVLGLPLRRYMRESEQRRIQPTVAPRRHQLDLPTAFRTVVLARACAYTGTLVAGIFAGQALHLLASGTGSLWGAVAPTAFGAACAAALAVLGAVVERWGTLPPQDGESPGESEPA</sequence>
<name>A0ABT0QVZ0_9MICO</name>
<evidence type="ECO:0000256" key="1">
    <source>
        <dbReference type="SAM" id="Phobius"/>
    </source>
</evidence>
<dbReference type="Proteomes" id="UP001203761">
    <property type="component" value="Unassembled WGS sequence"/>
</dbReference>
<dbReference type="RefSeq" id="WP_249735993.1">
    <property type="nucleotide sequence ID" value="NZ_JAKNCJ010000001.1"/>
</dbReference>
<keyword evidence="3" id="KW-1185">Reference proteome</keyword>
<dbReference type="InterPro" id="IPR036259">
    <property type="entry name" value="MFS_trans_sf"/>
</dbReference>
<feature type="transmembrane region" description="Helical" evidence="1">
    <location>
        <begin position="40"/>
        <end position="59"/>
    </location>
</feature>
<organism evidence="2 3">
    <name type="scientific">Brachybacterium equifaecis</name>
    <dbReference type="NCBI Taxonomy" id="2910770"/>
    <lineage>
        <taxon>Bacteria</taxon>
        <taxon>Bacillati</taxon>
        <taxon>Actinomycetota</taxon>
        <taxon>Actinomycetes</taxon>
        <taxon>Micrococcales</taxon>
        <taxon>Dermabacteraceae</taxon>
        <taxon>Brachybacterium</taxon>
    </lineage>
</organism>
<reference evidence="2" key="1">
    <citation type="submission" date="2022-02" db="EMBL/GenBank/DDBJ databases">
        <authorList>
            <person name="Lee M."/>
            <person name="Kim S.-J."/>
            <person name="Jung M.-Y."/>
        </authorList>
    </citation>
    <scope>NUCLEOTIDE SEQUENCE</scope>
    <source>
        <strain evidence="2">JHP9</strain>
    </source>
</reference>
<evidence type="ECO:0000313" key="3">
    <source>
        <dbReference type="Proteomes" id="UP001203761"/>
    </source>
</evidence>
<dbReference type="SUPFAM" id="SSF103473">
    <property type="entry name" value="MFS general substrate transporter"/>
    <property type="match status" value="1"/>
</dbReference>
<accession>A0ABT0QVZ0</accession>
<gene>
    <name evidence="2" type="ORF">Bequi_00270</name>
</gene>
<dbReference type="Pfam" id="PF11377">
    <property type="entry name" value="DUF3180"/>
    <property type="match status" value="1"/>
</dbReference>
<keyword evidence="1" id="KW-1133">Transmembrane helix</keyword>